<dbReference type="AlphaFoldDB" id="A0A975G289"/>
<feature type="transmembrane region" description="Helical" evidence="1">
    <location>
        <begin position="79"/>
        <end position="102"/>
    </location>
</feature>
<keyword evidence="1" id="KW-0472">Membrane</keyword>
<evidence type="ECO:0000256" key="1">
    <source>
        <dbReference type="SAM" id="Phobius"/>
    </source>
</evidence>
<evidence type="ECO:0000313" key="2">
    <source>
        <dbReference type="EMBL" id="QUD89545.1"/>
    </source>
</evidence>
<keyword evidence="3" id="KW-1185">Reference proteome</keyword>
<proteinExistence type="predicted"/>
<feature type="transmembrane region" description="Helical" evidence="1">
    <location>
        <begin position="135"/>
        <end position="157"/>
    </location>
</feature>
<evidence type="ECO:0000313" key="3">
    <source>
        <dbReference type="Proteomes" id="UP000676409"/>
    </source>
</evidence>
<dbReference type="KEGG" id="caul:KCG34_06595"/>
<organism evidence="2 3">
    <name type="scientific">Phenylobacterium montanum</name>
    <dbReference type="NCBI Taxonomy" id="2823693"/>
    <lineage>
        <taxon>Bacteria</taxon>
        <taxon>Pseudomonadati</taxon>
        <taxon>Pseudomonadota</taxon>
        <taxon>Alphaproteobacteria</taxon>
        <taxon>Caulobacterales</taxon>
        <taxon>Caulobacteraceae</taxon>
        <taxon>Phenylobacterium</taxon>
    </lineage>
</organism>
<reference evidence="2" key="1">
    <citation type="submission" date="2021-04" db="EMBL/GenBank/DDBJ databases">
        <title>The complete genome sequence of Caulobacter sp. S6.</title>
        <authorList>
            <person name="Tang Y."/>
            <person name="Ouyang W."/>
            <person name="Liu Q."/>
            <person name="Huang B."/>
            <person name="Guo Z."/>
            <person name="Lei P."/>
        </authorList>
    </citation>
    <scope>NUCLEOTIDE SEQUENCE</scope>
    <source>
        <strain evidence="2">S6</strain>
    </source>
</reference>
<dbReference type="EMBL" id="CP073078">
    <property type="protein sequence ID" value="QUD89545.1"/>
    <property type="molecule type" value="Genomic_DNA"/>
</dbReference>
<name>A0A975G289_9CAUL</name>
<protein>
    <submittedName>
        <fullName evidence="2">Uncharacterized protein</fullName>
    </submittedName>
</protein>
<sequence>MADPVQKARHPIRTRGLLVDFEGRAPAEDLTQFFLEERARRSFGVTGFLVSGGGAGAVSCWFEIANLYASRAAAPAPRLLLVGSGLLLAAVVVGFVAALAGYKAFETAVSLSTEELRRPGNSADRWFATTTVARVVAAMLVAVGGVVAFAANAVLAWQ</sequence>
<accession>A0A975G289</accession>
<gene>
    <name evidence="2" type="ORF">KCG34_06595</name>
</gene>
<keyword evidence="1" id="KW-1133">Transmembrane helix</keyword>
<dbReference type="Proteomes" id="UP000676409">
    <property type="component" value="Chromosome"/>
</dbReference>
<feature type="transmembrane region" description="Helical" evidence="1">
    <location>
        <begin position="43"/>
        <end position="67"/>
    </location>
</feature>
<keyword evidence="1" id="KW-0812">Transmembrane</keyword>
<dbReference type="RefSeq" id="WP_211939597.1">
    <property type="nucleotide sequence ID" value="NZ_CP073078.1"/>
</dbReference>